<gene>
    <name evidence="1" type="ORF">COJ15_29090</name>
</gene>
<organism evidence="1 2">
    <name type="scientific">Bacillus thuringiensis</name>
    <dbReference type="NCBI Taxonomy" id="1428"/>
    <lineage>
        <taxon>Bacteria</taxon>
        <taxon>Bacillati</taxon>
        <taxon>Bacillota</taxon>
        <taxon>Bacilli</taxon>
        <taxon>Bacillales</taxon>
        <taxon>Bacillaceae</taxon>
        <taxon>Bacillus</taxon>
        <taxon>Bacillus cereus group</taxon>
    </lineage>
</organism>
<dbReference type="Proteomes" id="UP000224003">
    <property type="component" value="Unassembled WGS sequence"/>
</dbReference>
<dbReference type="EMBL" id="NUVX01000065">
    <property type="protein sequence ID" value="PFJ32327.1"/>
    <property type="molecule type" value="Genomic_DNA"/>
</dbReference>
<evidence type="ECO:0000313" key="1">
    <source>
        <dbReference type="EMBL" id="PFJ32327.1"/>
    </source>
</evidence>
<accession>A0A9X6WJE7</accession>
<dbReference type="RefSeq" id="WP_098517365.1">
    <property type="nucleotide sequence ID" value="NZ_NUVX01000065.1"/>
</dbReference>
<evidence type="ECO:0000313" key="2">
    <source>
        <dbReference type="Proteomes" id="UP000224003"/>
    </source>
</evidence>
<reference evidence="1 2" key="1">
    <citation type="submission" date="2017-09" db="EMBL/GenBank/DDBJ databases">
        <title>Large-scale bioinformatics analysis of Bacillus genomes uncovers conserved roles of natural products in bacterial physiology.</title>
        <authorList>
            <consortium name="Agbiome Team Llc"/>
            <person name="Bleich R.M."/>
            <person name="Grubbs K.J."/>
            <person name="Santa Maria K.C."/>
            <person name="Allen S.E."/>
            <person name="Farag S."/>
            <person name="Shank E.A."/>
            <person name="Bowers A."/>
        </authorList>
    </citation>
    <scope>NUCLEOTIDE SEQUENCE [LARGE SCALE GENOMIC DNA]</scope>
    <source>
        <strain evidence="1 2">AFS085496</strain>
    </source>
</reference>
<comment type="caution">
    <text evidence="1">The sequence shown here is derived from an EMBL/GenBank/DDBJ whole genome shotgun (WGS) entry which is preliminary data.</text>
</comment>
<protein>
    <submittedName>
        <fullName evidence="1">Uncharacterized protein</fullName>
    </submittedName>
</protein>
<sequence>MTTKTELFTHSFNKELTRLLEERKFPLLLKFEDLQTIDIQCFELTRISYEQKSVQNIYGYETVTFHMTFNHDDILIDYVMCIDENHVGDYQEGFYINNSYYFDQGYEYVDSRIVSEELKPEENIAFLVLNELMTGFIDDNIDDLQDSKNEYEYNLASQALLKLKTKFPNLVDVSGFSEQYIQLKFENGVTLEVTHDSIMKLL</sequence>
<name>A0A9X6WJE7_BACTU</name>
<proteinExistence type="predicted"/>
<dbReference type="AlphaFoldDB" id="A0A9X6WJE7"/>